<accession>A0A7W9GD87</accession>
<proteinExistence type="predicted"/>
<organism evidence="2 3">
    <name type="scientific">Nonomuraea jabiensis</name>
    <dbReference type="NCBI Taxonomy" id="882448"/>
    <lineage>
        <taxon>Bacteria</taxon>
        <taxon>Bacillati</taxon>
        <taxon>Actinomycetota</taxon>
        <taxon>Actinomycetes</taxon>
        <taxon>Streptosporangiales</taxon>
        <taxon>Streptosporangiaceae</taxon>
        <taxon>Nonomuraea</taxon>
    </lineage>
</organism>
<dbReference type="EMBL" id="JACHMB010000001">
    <property type="protein sequence ID" value="MBB5781669.1"/>
    <property type="molecule type" value="Genomic_DNA"/>
</dbReference>
<dbReference type="AlphaFoldDB" id="A0A7W9GD87"/>
<dbReference type="InterPro" id="IPR019919">
    <property type="entry name" value="Lucif-like_OxRdtase_MSMEG_2256"/>
</dbReference>
<evidence type="ECO:0000313" key="3">
    <source>
        <dbReference type="Proteomes" id="UP000579153"/>
    </source>
</evidence>
<dbReference type="InterPro" id="IPR011251">
    <property type="entry name" value="Luciferase-like_dom"/>
</dbReference>
<dbReference type="NCBIfam" id="TIGR03617">
    <property type="entry name" value="F420_MSMEG_2256"/>
    <property type="match status" value="1"/>
</dbReference>
<dbReference type="SUPFAM" id="SSF51679">
    <property type="entry name" value="Bacterial luciferase-like"/>
    <property type="match status" value="1"/>
</dbReference>
<gene>
    <name evidence="2" type="ORF">HD596_008425</name>
</gene>
<dbReference type="Pfam" id="PF00296">
    <property type="entry name" value="Bac_luciferase"/>
    <property type="match status" value="1"/>
</dbReference>
<dbReference type="GO" id="GO:0016705">
    <property type="term" value="F:oxidoreductase activity, acting on paired donors, with incorporation or reduction of molecular oxygen"/>
    <property type="evidence" value="ECO:0007669"/>
    <property type="project" value="InterPro"/>
</dbReference>
<reference evidence="2 3" key="1">
    <citation type="submission" date="2020-08" db="EMBL/GenBank/DDBJ databases">
        <title>Sequencing the genomes of 1000 actinobacteria strains.</title>
        <authorList>
            <person name="Klenk H.-P."/>
        </authorList>
    </citation>
    <scope>NUCLEOTIDE SEQUENCE [LARGE SCALE GENOMIC DNA]</scope>
    <source>
        <strain evidence="2 3">DSM 45507</strain>
    </source>
</reference>
<dbReference type="Proteomes" id="UP000579153">
    <property type="component" value="Unassembled WGS sequence"/>
</dbReference>
<dbReference type="PANTHER" id="PTHR43244:SF2">
    <property type="entry name" value="CONSERVED HYPOTHETICAL ALANINE AND PROLINE-RICH PROTEIN"/>
    <property type="match status" value="1"/>
</dbReference>
<comment type="caution">
    <text evidence="2">The sequence shown here is derived from an EMBL/GenBank/DDBJ whole genome shotgun (WGS) entry which is preliminary data.</text>
</comment>
<feature type="domain" description="Luciferase-like" evidence="1">
    <location>
        <begin position="15"/>
        <end position="307"/>
    </location>
</feature>
<name>A0A7W9GD87_9ACTN</name>
<evidence type="ECO:0000313" key="2">
    <source>
        <dbReference type="EMBL" id="MBB5781669.1"/>
    </source>
</evidence>
<dbReference type="Gene3D" id="3.20.20.30">
    <property type="entry name" value="Luciferase-like domain"/>
    <property type="match status" value="1"/>
</dbReference>
<dbReference type="InterPro" id="IPR036661">
    <property type="entry name" value="Luciferase-like_sf"/>
</dbReference>
<dbReference type="RefSeq" id="WP_185074922.1">
    <property type="nucleotide sequence ID" value="NZ_JACHMB010000001.1"/>
</dbReference>
<protein>
    <submittedName>
        <fullName evidence="2">Putative F420-dependent oxidoreductase</fullName>
    </submittedName>
</protein>
<evidence type="ECO:0000259" key="1">
    <source>
        <dbReference type="Pfam" id="PF00296"/>
    </source>
</evidence>
<keyword evidence="3" id="KW-1185">Reference proteome</keyword>
<dbReference type="PANTHER" id="PTHR43244">
    <property type="match status" value="1"/>
</dbReference>
<dbReference type="CDD" id="cd01097">
    <property type="entry name" value="Tetrahydromethanopterin_reductase"/>
    <property type="match status" value="1"/>
</dbReference>
<dbReference type="InterPro" id="IPR050564">
    <property type="entry name" value="F420-G6PD/mer"/>
</dbReference>
<sequence>MRIDFHGITAGPEIFGEWAERAEELGYDSIWMSETQHDPFVGLTAAALRTSRPSIRTGLAVVFARNPMTTAMLANDLQLVSGGRFALGIGSQLQTHITKRFGMPWSNPAARMREYILALRAIWECFATDGRLRFRGEFYRHTLMSPFFNPGPNPYGSPPILLAGVGPMMTRVAGELADGFLAHIMTTRELLEETTLPALRAAREAAGRSMDGFEIHVTPIVAASDDERELGVAIRRAKESIAYYASIPSYAPVLELHGLGGLKDELYRLAGTGRAAEMPDAIDDSVLETFAIVGGFKEAAVKIHERFGGLATSVAFFQSIERSPEEIQPMHEALRRQVS</sequence>